<reference evidence="4 5" key="1">
    <citation type="journal article" date="2016" name="Nat. Commun.">
        <title>Thousands of microbial genomes shed light on interconnected biogeochemical processes in an aquifer system.</title>
        <authorList>
            <person name="Anantharaman K."/>
            <person name="Brown C.T."/>
            <person name="Hug L.A."/>
            <person name="Sharon I."/>
            <person name="Castelle C.J."/>
            <person name="Probst A.J."/>
            <person name="Thomas B.C."/>
            <person name="Singh A."/>
            <person name="Wilkins M.J."/>
            <person name="Karaoz U."/>
            <person name="Brodie E.L."/>
            <person name="Williams K.H."/>
            <person name="Hubbard S.S."/>
            <person name="Banfield J.F."/>
        </authorList>
    </citation>
    <scope>NUCLEOTIDE SEQUENCE [LARGE SCALE GENOMIC DNA]</scope>
</reference>
<dbReference type="AlphaFoldDB" id="A0A1F7FLE7"/>
<dbReference type="InterPro" id="IPR050595">
    <property type="entry name" value="Bact_response_regulator"/>
</dbReference>
<dbReference type="PROSITE" id="PS50110">
    <property type="entry name" value="RESPONSE_REGULATORY"/>
    <property type="match status" value="1"/>
</dbReference>
<protein>
    <recommendedName>
        <fullName evidence="3">Response regulatory domain-containing protein</fullName>
    </recommendedName>
</protein>
<name>A0A1F7FLE7_UNCRA</name>
<feature type="modified residue" description="4-aspartylphosphate" evidence="2">
    <location>
        <position position="56"/>
    </location>
</feature>
<dbReference type="SUPFAM" id="SSF52172">
    <property type="entry name" value="CheY-like"/>
    <property type="match status" value="1"/>
</dbReference>
<dbReference type="PANTHER" id="PTHR44591">
    <property type="entry name" value="STRESS RESPONSE REGULATOR PROTEIN 1"/>
    <property type="match status" value="1"/>
</dbReference>
<proteinExistence type="predicted"/>
<evidence type="ECO:0000259" key="3">
    <source>
        <dbReference type="PROSITE" id="PS50110"/>
    </source>
</evidence>
<evidence type="ECO:0000313" key="4">
    <source>
        <dbReference type="EMBL" id="OGK07535.1"/>
    </source>
</evidence>
<dbReference type="Gene3D" id="3.40.50.2300">
    <property type="match status" value="1"/>
</dbReference>
<keyword evidence="1 2" id="KW-0597">Phosphoprotein</keyword>
<dbReference type="InterPro" id="IPR001789">
    <property type="entry name" value="Sig_transdc_resp-reg_receiver"/>
</dbReference>
<dbReference type="InterPro" id="IPR011006">
    <property type="entry name" value="CheY-like_superfamily"/>
</dbReference>
<feature type="domain" description="Response regulatory" evidence="3">
    <location>
        <begin position="4"/>
        <end position="123"/>
    </location>
</feature>
<evidence type="ECO:0000256" key="1">
    <source>
        <dbReference type="ARBA" id="ARBA00022553"/>
    </source>
</evidence>
<evidence type="ECO:0000313" key="5">
    <source>
        <dbReference type="Proteomes" id="UP000179243"/>
    </source>
</evidence>
<dbReference type="GO" id="GO:0000160">
    <property type="term" value="P:phosphorelay signal transduction system"/>
    <property type="evidence" value="ECO:0007669"/>
    <property type="project" value="InterPro"/>
</dbReference>
<comment type="caution">
    <text evidence="4">The sequence shown here is derived from an EMBL/GenBank/DDBJ whole genome shotgun (WGS) entry which is preliminary data.</text>
</comment>
<dbReference type="Proteomes" id="UP000179243">
    <property type="component" value="Unassembled WGS sequence"/>
</dbReference>
<dbReference type="Pfam" id="PF00072">
    <property type="entry name" value="Response_reg"/>
    <property type="match status" value="1"/>
</dbReference>
<evidence type="ECO:0000256" key="2">
    <source>
        <dbReference type="PROSITE-ProRule" id="PRU00169"/>
    </source>
</evidence>
<sequence length="125" mass="13769">MGLKFLIVDDSANIRAFVKKTLGLTGLEIERIDEATDGIDGLLQLAENPVDVVLTDINMPNMDGLDMIRKIREDPKFASIQIVVISTEGSREKIIEAVKCGANGYLKKPFGPEEVLDILKEAIKK</sequence>
<dbReference type="PANTHER" id="PTHR44591:SF25">
    <property type="entry name" value="CHEMOTAXIS TWO-COMPONENT RESPONSE REGULATOR"/>
    <property type="match status" value="1"/>
</dbReference>
<dbReference type="EMBL" id="MFYX01000004">
    <property type="protein sequence ID" value="OGK07535.1"/>
    <property type="molecule type" value="Genomic_DNA"/>
</dbReference>
<accession>A0A1F7FLE7</accession>
<dbReference type="SMART" id="SM00448">
    <property type="entry name" value="REC"/>
    <property type="match status" value="1"/>
</dbReference>
<organism evidence="4 5">
    <name type="scientific">Candidatus Raymondbacteria bacterium RIFOXYD12_FULL_49_13</name>
    <dbReference type="NCBI Taxonomy" id="1817890"/>
    <lineage>
        <taxon>Bacteria</taxon>
        <taxon>Raymondiibacteriota</taxon>
    </lineage>
</organism>
<gene>
    <name evidence="4" type="ORF">A2519_01620</name>
</gene>